<sequence>MRLPPSFPISHALTKRRYQLLIPRTQAMARSTKVDEYGFSSDDEAAMIDLTNAVDVASTSQGHKRKASSEEISSIIKKAGRWDIPQAISRILDGESAVVVFPTGGGKSLCFQIPALAFEEEDKLQNSRQEGEHGITLVVSPLIALMKDQVDGLLRRGIAAATFDSSKTREDYIKTCDQLRSGKLKILYVAPERLNNEGFIEQMKYVRGGIRLLAVDEAHCISEWGHSFSLRGLPMKIKAERVICLTATATPRVAQDICDAFKINSSGLYRTSTYRPNLRLLAESGKTKKDLFPKLVDFLHKNKGSTIIYVTLQAQTEELALLLRQNGFKAKAFHAGMPTDAKTQLQDEFMRNDDLIMVATIAFGMGIDKGSIRNVVHFSVPQSLESYSQEIGRSGRDGEISTCFFFVCGEDLHFRELFARGDLPSLDSIYRLLDDIFDSTTKKLPIHGEIQRSLSSQSREFDIRPTVLGLIYAELELTHGLLRATTPMYQKYSYVANNHIYDAKINADRSAAAAAIASGSKKASKLHHIDVDSAARLYDIERNEVIAKLNEWNAEGALELKPSQVMNVFKVTTRPPQTASEIEVLAETIFSIMKNREEQALERTEKVLDLITGSACFSKKLAEHFGDQLPDGKDECGHCQWCLTHEPVKIQQPPPVPFDQVAFDGILDMVSARAR</sequence>
<dbReference type="GO" id="GO:0003676">
    <property type="term" value="F:nucleic acid binding"/>
    <property type="evidence" value="ECO:0007669"/>
    <property type="project" value="InterPro"/>
</dbReference>
<feature type="domain" description="Helicase C-terminal" evidence="9">
    <location>
        <begin position="294"/>
        <end position="437"/>
    </location>
</feature>
<dbReference type="InterPro" id="IPR004589">
    <property type="entry name" value="DNA_helicase_ATP-dep_RecQ"/>
</dbReference>
<dbReference type="GO" id="GO:0005737">
    <property type="term" value="C:cytoplasm"/>
    <property type="evidence" value="ECO:0007669"/>
    <property type="project" value="TreeGrafter"/>
</dbReference>
<dbReference type="SMART" id="SM00490">
    <property type="entry name" value="HELICc"/>
    <property type="match status" value="1"/>
</dbReference>
<evidence type="ECO:0000256" key="5">
    <source>
        <dbReference type="ARBA" id="ARBA00022840"/>
    </source>
</evidence>
<dbReference type="SUPFAM" id="SSF52540">
    <property type="entry name" value="P-loop containing nucleoside triphosphate hydrolases"/>
    <property type="match status" value="1"/>
</dbReference>
<evidence type="ECO:0000256" key="1">
    <source>
        <dbReference type="ARBA" id="ARBA00005446"/>
    </source>
</evidence>
<dbReference type="InterPro" id="IPR011545">
    <property type="entry name" value="DEAD/DEAH_box_helicase_dom"/>
</dbReference>
<dbReference type="PROSITE" id="PS51192">
    <property type="entry name" value="HELICASE_ATP_BIND_1"/>
    <property type="match status" value="1"/>
</dbReference>
<dbReference type="VEuPathDB" id="FungiDB:MFRU_001g00280"/>
<keyword evidence="11" id="KW-1185">Reference proteome</keyword>
<accession>A0A5M9JXF9</accession>
<dbReference type="EC" id="5.6.2.4" evidence="7"/>
<dbReference type="GO" id="GO:0005634">
    <property type="term" value="C:nucleus"/>
    <property type="evidence" value="ECO:0007669"/>
    <property type="project" value="UniProtKB-SubCell"/>
</dbReference>
<dbReference type="InterPro" id="IPR001650">
    <property type="entry name" value="Helicase_C-like"/>
</dbReference>
<keyword evidence="5 7" id="KW-0067">ATP-binding</keyword>
<dbReference type="GO" id="GO:0000724">
    <property type="term" value="P:double-strand break repair via homologous recombination"/>
    <property type="evidence" value="ECO:0007669"/>
    <property type="project" value="TreeGrafter"/>
</dbReference>
<keyword evidence="2 7" id="KW-0547">Nucleotide-binding</keyword>
<evidence type="ECO:0000259" key="8">
    <source>
        <dbReference type="PROSITE" id="PS51192"/>
    </source>
</evidence>
<protein>
    <recommendedName>
        <fullName evidence="7">ATP-dependent DNA helicase</fullName>
        <ecNumber evidence="7">5.6.2.4</ecNumber>
    </recommendedName>
</protein>
<reference evidence="10 11" key="1">
    <citation type="submission" date="2019-06" db="EMBL/GenBank/DDBJ databases">
        <title>Genome Sequence of the Brown Rot Fungal Pathogen Monilinia fructicola.</title>
        <authorList>
            <person name="De Miccolis Angelini R.M."/>
            <person name="Landi L."/>
            <person name="Abate D."/>
            <person name="Pollastro S."/>
            <person name="Romanazzi G."/>
            <person name="Faretra F."/>
        </authorList>
    </citation>
    <scope>NUCLEOTIDE SEQUENCE [LARGE SCALE GENOMIC DNA]</scope>
    <source>
        <strain evidence="10 11">Mfrc123</strain>
    </source>
</reference>
<dbReference type="PANTHER" id="PTHR13710:SF120">
    <property type="entry name" value="BIFUNCTIONAL 3'-5' EXONUCLEASE_ATP-DEPENDENT HELICASE WRN"/>
    <property type="match status" value="1"/>
</dbReference>
<dbReference type="EMBL" id="VICG01000003">
    <property type="protein sequence ID" value="KAA8574218.1"/>
    <property type="molecule type" value="Genomic_DNA"/>
</dbReference>
<dbReference type="GO" id="GO:0005694">
    <property type="term" value="C:chromosome"/>
    <property type="evidence" value="ECO:0007669"/>
    <property type="project" value="TreeGrafter"/>
</dbReference>
<comment type="caution">
    <text evidence="10">The sequence shown here is derived from an EMBL/GenBank/DDBJ whole genome shotgun (WGS) entry which is preliminary data.</text>
</comment>
<dbReference type="Gene3D" id="1.10.10.10">
    <property type="entry name" value="Winged helix-like DNA-binding domain superfamily/Winged helix DNA-binding domain"/>
    <property type="match status" value="1"/>
</dbReference>
<comment type="subcellular location">
    <subcellularLocation>
        <location evidence="7">Nucleus</location>
    </subcellularLocation>
</comment>
<evidence type="ECO:0000256" key="7">
    <source>
        <dbReference type="RuleBase" id="RU364117"/>
    </source>
</evidence>
<evidence type="ECO:0000313" key="11">
    <source>
        <dbReference type="Proteomes" id="UP000322873"/>
    </source>
</evidence>
<evidence type="ECO:0000313" key="10">
    <source>
        <dbReference type="EMBL" id="KAA8574218.1"/>
    </source>
</evidence>
<comment type="catalytic activity">
    <reaction evidence="7">
        <text>ATP + H2O = ADP + phosphate + H(+)</text>
        <dbReference type="Rhea" id="RHEA:13065"/>
        <dbReference type="ChEBI" id="CHEBI:15377"/>
        <dbReference type="ChEBI" id="CHEBI:15378"/>
        <dbReference type="ChEBI" id="CHEBI:30616"/>
        <dbReference type="ChEBI" id="CHEBI:43474"/>
        <dbReference type="ChEBI" id="CHEBI:456216"/>
    </reaction>
</comment>
<dbReference type="SMART" id="SM00487">
    <property type="entry name" value="DEXDc"/>
    <property type="match status" value="1"/>
</dbReference>
<organism evidence="10 11">
    <name type="scientific">Monilinia fructicola</name>
    <name type="common">Brown rot fungus</name>
    <name type="synonym">Ciboria fructicola</name>
    <dbReference type="NCBI Taxonomy" id="38448"/>
    <lineage>
        <taxon>Eukaryota</taxon>
        <taxon>Fungi</taxon>
        <taxon>Dikarya</taxon>
        <taxon>Ascomycota</taxon>
        <taxon>Pezizomycotina</taxon>
        <taxon>Leotiomycetes</taxon>
        <taxon>Helotiales</taxon>
        <taxon>Sclerotiniaceae</taxon>
        <taxon>Monilinia</taxon>
    </lineage>
</organism>
<dbReference type="Pfam" id="PF00271">
    <property type="entry name" value="Helicase_C"/>
    <property type="match status" value="1"/>
</dbReference>
<dbReference type="AlphaFoldDB" id="A0A5M9JXF9"/>
<dbReference type="Pfam" id="PF16124">
    <property type="entry name" value="RecQ_Zn_bind"/>
    <property type="match status" value="1"/>
</dbReference>
<comment type="similarity">
    <text evidence="1 7">Belongs to the helicase family. RecQ subfamily.</text>
</comment>
<dbReference type="NCBIfam" id="TIGR00614">
    <property type="entry name" value="recQ_fam"/>
    <property type="match status" value="1"/>
</dbReference>
<dbReference type="GO" id="GO:0005524">
    <property type="term" value="F:ATP binding"/>
    <property type="evidence" value="ECO:0007669"/>
    <property type="project" value="UniProtKB-KW"/>
</dbReference>
<dbReference type="GO" id="GO:0016787">
    <property type="term" value="F:hydrolase activity"/>
    <property type="evidence" value="ECO:0007669"/>
    <property type="project" value="UniProtKB-KW"/>
</dbReference>
<feature type="domain" description="Helicase ATP-binding" evidence="8">
    <location>
        <begin position="88"/>
        <end position="267"/>
    </location>
</feature>
<evidence type="ECO:0000259" key="9">
    <source>
        <dbReference type="PROSITE" id="PS51194"/>
    </source>
</evidence>
<dbReference type="InterPro" id="IPR014001">
    <property type="entry name" value="Helicase_ATP-bd"/>
</dbReference>
<dbReference type="Gene3D" id="3.40.50.300">
    <property type="entry name" value="P-loop containing nucleotide triphosphate hydrolases"/>
    <property type="match status" value="2"/>
</dbReference>
<evidence type="ECO:0000256" key="3">
    <source>
        <dbReference type="ARBA" id="ARBA00022801"/>
    </source>
</evidence>
<name>A0A5M9JXF9_MONFR</name>
<dbReference type="Proteomes" id="UP000322873">
    <property type="component" value="Unassembled WGS sequence"/>
</dbReference>
<dbReference type="InterPro" id="IPR032284">
    <property type="entry name" value="RecQ_Zn-bd"/>
</dbReference>
<keyword evidence="7" id="KW-0539">Nucleus</keyword>
<dbReference type="InterPro" id="IPR027417">
    <property type="entry name" value="P-loop_NTPase"/>
</dbReference>
<evidence type="ECO:0000256" key="4">
    <source>
        <dbReference type="ARBA" id="ARBA00022806"/>
    </source>
</evidence>
<dbReference type="PROSITE" id="PS51194">
    <property type="entry name" value="HELICASE_CTER"/>
    <property type="match status" value="1"/>
</dbReference>
<dbReference type="GO" id="GO:0009378">
    <property type="term" value="F:four-way junction helicase activity"/>
    <property type="evidence" value="ECO:0007669"/>
    <property type="project" value="TreeGrafter"/>
</dbReference>
<proteinExistence type="inferred from homology"/>
<keyword evidence="3 7" id="KW-0378">Hydrolase</keyword>
<keyword evidence="4 7" id="KW-0347">Helicase</keyword>
<dbReference type="PANTHER" id="PTHR13710">
    <property type="entry name" value="DNA HELICASE RECQ FAMILY MEMBER"/>
    <property type="match status" value="1"/>
</dbReference>
<evidence type="ECO:0000256" key="2">
    <source>
        <dbReference type="ARBA" id="ARBA00022741"/>
    </source>
</evidence>
<comment type="catalytic activity">
    <reaction evidence="6 7">
        <text>Couples ATP hydrolysis with the unwinding of duplex DNA by translocating in the 3'-5' direction.</text>
        <dbReference type="EC" id="5.6.2.4"/>
    </reaction>
</comment>
<evidence type="ECO:0000256" key="6">
    <source>
        <dbReference type="ARBA" id="ARBA00034617"/>
    </source>
</evidence>
<dbReference type="InterPro" id="IPR036388">
    <property type="entry name" value="WH-like_DNA-bd_sf"/>
</dbReference>
<dbReference type="Pfam" id="PF00270">
    <property type="entry name" value="DEAD"/>
    <property type="match status" value="1"/>
</dbReference>
<gene>
    <name evidence="10" type="ORF">EYC84_005726</name>
</gene>
<dbReference type="GO" id="GO:0043138">
    <property type="term" value="F:3'-5' DNA helicase activity"/>
    <property type="evidence" value="ECO:0007669"/>
    <property type="project" value="UniProtKB-EC"/>
</dbReference>